<gene>
    <name evidence="1" type="ORF">ENP34_15240</name>
</gene>
<reference evidence="1" key="1">
    <citation type="journal article" date="2020" name="mSystems">
        <title>Genome- and Community-Level Interaction Insights into Carbon Utilization and Element Cycling Functions of Hydrothermarchaeota in Hydrothermal Sediment.</title>
        <authorList>
            <person name="Zhou Z."/>
            <person name="Liu Y."/>
            <person name="Xu W."/>
            <person name="Pan J."/>
            <person name="Luo Z.H."/>
            <person name="Li M."/>
        </authorList>
    </citation>
    <scope>NUCLEOTIDE SEQUENCE [LARGE SCALE GENOMIC DNA]</scope>
    <source>
        <strain evidence="1">SpSt-210</strain>
    </source>
</reference>
<organism evidence="1">
    <name type="scientific">Thermorudis peleae</name>
    <dbReference type="NCBI Taxonomy" id="1382356"/>
    <lineage>
        <taxon>Bacteria</taxon>
        <taxon>Pseudomonadati</taxon>
        <taxon>Thermomicrobiota</taxon>
        <taxon>Thermomicrobia</taxon>
        <taxon>Thermomicrobia incertae sedis</taxon>
        <taxon>Thermorudis</taxon>
    </lineage>
</organism>
<name>A0A831XA13_9BACT</name>
<evidence type="ECO:0000313" key="1">
    <source>
        <dbReference type="EMBL" id="HEG92770.1"/>
    </source>
</evidence>
<comment type="caution">
    <text evidence="1">The sequence shown here is derived from an EMBL/GenBank/DDBJ whole genome shotgun (WGS) entry which is preliminary data.</text>
</comment>
<sequence>MIRHLRNRRRRLPLSFKMDWAPVKRGIRVLIVAVLISTALSMNGVVPASAASNGRDPEIAAALDRIARGTYTAEDLQLIRSRPGIASQVPDPTRPVEIGARGGVLIQPMAVGAAGCWWADVWFQRFSLLGFSLYKWHHYVAWCGNGSVVTGWQNRYDYVTDVNSVIYVRELVVNQASSPGSWQAWSHMQRHLEYCVVRYGCYANAYPWSKIYVYGDGRYTYEGSY</sequence>
<proteinExistence type="predicted"/>
<protein>
    <submittedName>
        <fullName evidence="1">Uncharacterized protein</fullName>
    </submittedName>
</protein>
<dbReference type="AlphaFoldDB" id="A0A831XA13"/>
<accession>A0A831XA13</accession>
<dbReference type="EMBL" id="DSIY01000355">
    <property type="protein sequence ID" value="HEG92770.1"/>
    <property type="molecule type" value="Genomic_DNA"/>
</dbReference>